<evidence type="ECO:0000256" key="5">
    <source>
        <dbReference type="ARBA" id="ARBA00022989"/>
    </source>
</evidence>
<feature type="transmembrane region" description="Helical" evidence="8">
    <location>
        <begin position="307"/>
        <end position="329"/>
    </location>
</feature>
<evidence type="ECO:0000256" key="8">
    <source>
        <dbReference type="SAM" id="Phobius"/>
    </source>
</evidence>
<feature type="domain" description="SSD" evidence="9">
    <location>
        <begin position="275"/>
        <end position="446"/>
    </location>
</feature>
<keyword evidence="11" id="KW-1185">Reference proteome</keyword>
<dbReference type="GO" id="GO:0006897">
    <property type="term" value="P:endocytosis"/>
    <property type="evidence" value="ECO:0007669"/>
    <property type="project" value="TreeGrafter"/>
</dbReference>
<keyword evidence="3" id="KW-1003">Cell membrane</keyword>
<keyword evidence="7" id="KW-0325">Glycoprotein</keyword>
<dbReference type="Gene3D" id="1.20.1640.10">
    <property type="entry name" value="Multidrug efflux transporter AcrB transmembrane domain"/>
    <property type="match status" value="2"/>
</dbReference>
<feature type="transmembrane region" description="Helical" evidence="8">
    <location>
        <begin position="426"/>
        <end position="447"/>
    </location>
</feature>
<dbReference type="InterPro" id="IPR000731">
    <property type="entry name" value="SSD"/>
</dbReference>
<dbReference type="GO" id="GO:0018996">
    <property type="term" value="P:molting cycle, collagen and cuticulin-based cuticle"/>
    <property type="evidence" value="ECO:0007669"/>
    <property type="project" value="TreeGrafter"/>
</dbReference>
<feature type="transmembrane region" description="Helical" evidence="8">
    <location>
        <begin position="21"/>
        <end position="46"/>
    </location>
</feature>
<dbReference type="Pfam" id="PF02460">
    <property type="entry name" value="Patched"/>
    <property type="match status" value="1"/>
</dbReference>
<feature type="transmembrane region" description="Helical" evidence="8">
    <location>
        <begin position="854"/>
        <end position="876"/>
    </location>
</feature>
<evidence type="ECO:0000313" key="10">
    <source>
        <dbReference type="EMBL" id="CAI5441910.1"/>
    </source>
</evidence>
<dbReference type="PROSITE" id="PS50156">
    <property type="entry name" value="SSD"/>
    <property type="match status" value="1"/>
</dbReference>
<dbReference type="InterPro" id="IPR003392">
    <property type="entry name" value="PTHD_SSD"/>
</dbReference>
<feature type="transmembrane region" description="Helical" evidence="8">
    <location>
        <begin position="335"/>
        <end position="358"/>
    </location>
</feature>
<dbReference type="GO" id="GO:0005886">
    <property type="term" value="C:plasma membrane"/>
    <property type="evidence" value="ECO:0007669"/>
    <property type="project" value="UniProtKB-SubCell"/>
</dbReference>
<reference evidence="10" key="1">
    <citation type="submission" date="2022-11" db="EMBL/GenBank/DDBJ databases">
        <authorList>
            <person name="Kikuchi T."/>
        </authorList>
    </citation>
    <scope>NUCLEOTIDE SEQUENCE</scope>
    <source>
        <strain evidence="10">PS1010</strain>
    </source>
</reference>
<dbReference type="Proteomes" id="UP001152747">
    <property type="component" value="Unassembled WGS sequence"/>
</dbReference>
<feature type="transmembrane region" description="Helical" evidence="8">
    <location>
        <begin position="821"/>
        <end position="842"/>
    </location>
</feature>
<comment type="similarity">
    <text evidence="2">Belongs to the patched family.</text>
</comment>
<dbReference type="InterPro" id="IPR051697">
    <property type="entry name" value="Patched_domain-protein"/>
</dbReference>
<feature type="transmembrane region" description="Helical" evidence="8">
    <location>
        <begin position="273"/>
        <end position="295"/>
    </location>
</feature>
<protein>
    <recommendedName>
        <fullName evidence="9">SSD domain-containing protein</fullName>
    </recommendedName>
</protein>
<feature type="transmembrane region" description="Helical" evidence="8">
    <location>
        <begin position="723"/>
        <end position="743"/>
    </location>
</feature>
<evidence type="ECO:0000259" key="9">
    <source>
        <dbReference type="PROSITE" id="PS50156"/>
    </source>
</evidence>
<dbReference type="GO" id="GO:0030659">
    <property type="term" value="C:cytoplasmic vesicle membrane"/>
    <property type="evidence" value="ECO:0007669"/>
    <property type="project" value="TreeGrafter"/>
</dbReference>
<name>A0A9P1MZ00_9PELO</name>
<dbReference type="FunFam" id="1.20.1640.10:FF:000013">
    <property type="entry name" value="PaTched Related family"/>
    <property type="match status" value="1"/>
</dbReference>
<keyword evidence="4 8" id="KW-0812">Transmembrane</keyword>
<comment type="subcellular location">
    <subcellularLocation>
        <location evidence="1">Cell membrane</location>
        <topology evidence="1">Multi-pass membrane protein</topology>
    </subcellularLocation>
</comment>
<dbReference type="PANTHER" id="PTHR10796:SF122">
    <property type="entry name" value="SSD DOMAIN-CONTAINING PROTEIN"/>
    <property type="match status" value="1"/>
</dbReference>
<evidence type="ECO:0000256" key="6">
    <source>
        <dbReference type="ARBA" id="ARBA00023136"/>
    </source>
</evidence>
<feature type="transmembrane region" description="Helical" evidence="8">
    <location>
        <begin position="491"/>
        <end position="514"/>
    </location>
</feature>
<comment type="caution">
    <text evidence="10">The sequence shown here is derived from an EMBL/GenBank/DDBJ whole genome shotgun (WGS) entry which is preliminary data.</text>
</comment>
<keyword evidence="6 8" id="KW-0472">Membrane</keyword>
<gene>
    <name evidence="10" type="ORF">CAMP_LOCUS4547</name>
</gene>
<evidence type="ECO:0000313" key="11">
    <source>
        <dbReference type="Proteomes" id="UP001152747"/>
    </source>
</evidence>
<organism evidence="10 11">
    <name type="scientific">Caenorhabditis angaria</name>
    <dbReference type="NCBI Taxonomy" id="860376"/>
    <lineage>
        <taxon>Eukaryota</taxon>
        <taxon>Metazoa</taxon>
        <taxon>Ecdysozoa</taxon>
        <taxon>Nematoda</taxon>
        <taxon>Chromadorea</taxon>
        <taxon>Rhabditida</taxon>
        <taxon>Rhabditina</taxon>
        <taxon>Rhabditomorpha</taxon>
        <taxon>Rhabditoidea</taxon>
        <taxon>Rhabditidae</taxon>
        <taxon>Peloderinae</taxon>
        <taxon>Caenorhabditis</taxon>
    </lineage>
</organism>
<dbReference type="SUPFAM" id="SSF82866">
    <property type="entry name" value="Multidrug efflux transporter AcrB transmembrane domain"/>
    <property type="match status" value="2"/>
</dbReference>
<dbReference type="AlphaFoldDB" id="A0A9P1MZ00"/>
<keyword evidence="5 8" id="KW-1133">Transmembrane helix</keyword>
<evidence type="ECO:0000256" key="3">
    <source>
        <dbReference type="ARBA" id="ARBA00022475"/>
    </source>
</evidence>
<sequence>MRSDDNTWFVRSLHWFFDKCAVFVCFCPWTCMILTTILTIALSLFIPFTPMKNDISDFTPFGARSRIEQETYRNFFESHGMPKVIYAFVTSKNSDNMLGLPQLNDTVKVLDKISSDFYLNTKHGSKNFEEYCSGFCLLNEPVRHFRSGMIISGTHGNDFNHLDLGYPITTVLGTKLYMDPNFFGVKVETGRGILAVSEKSDTKQVANNIREVSLVVLQFRAELGDEVKDVDLRNYERSIVDYFEKDFTSDHVNVCILTDSYITEEIVRAGLTLLPFLVIGFSIMAIFSSVTFSLSAKYLGQMHIHKITLAIMACVCPFMACGATLGAMFLAGFRFGSILCVTPFLVLAIGVDDAYLMVNAWQRITSERRKVKSLLSVQDELVHRMKEMFIEIGPSITITTITNVLAFGIGATTPAAEIQLFSIGNALAVLTDFIFTITMYGALMAAIGKYEINSERTCRCLEENHVETTENKEEKPSILVTKVCSLLTNKWISSLVLGILAVYWYICIVGALNIKSELSPDKLFLKDSNIVKIFEERKNHITPFYSACWILVENPGDLSDPLQRAKLESMMRAFESLPSSNGRYSTKFWLRDYEDFLKQSEDIDLPEDEEEDESAIEFSINGSQAVTPGQIIGEGNELQQFLEWPEFSFWKGFIQFNETKNNFILTKFLATTAFHGTELIEWSKRAKLLNEWRRVADQFSSLNVSIYEEDAKFLDLIETMAPVASQSALWTFISMFVVAALFISHPPTLFVATFSILSTSLGVFGIMSWWGADLEPIMMSATVMSIGFSVDIPSHVSYHFFQTAKVTNDLRERLELTIRSVGFPIFEASLSTSLCVISLFFVDLNMAQIFAKCMLLVVVIGMIHGMLVMPVIFSLLDTMPKKFGIGGKIRK</sequence>
<evidence type="ECO:0000256" key="4">
    <source>
        <dbReference type="ARBA" id="ARBA00022692"/>
    </source>
</evidence>
<evidence type="ECO:0000256" key="2">
    <source>
        <dbReference type="ARBA" id="ARBA00005585"/>
    </source>
</evidence>
<dbReference type="EMBL" id="CANHGI010000002">
    <property type="protein sequence ID" value="CAI5441910.1"/>
    <property type="molecule type" value="Genomic_DNA"/>
</dbReference>
<proteinExistence type="inferred from homology"/>
<accession>A0A9P1MZ00</accession>
<dbReference type="PANTHER" id="PTHR10796">
    <property type="entry name" value="PATCHED-RELATED"/>
    <property type="match status" value="1"/>
</dbReference>
<evidence type="ECO:0000256" key="1">
    <source>
        <dbReference type="ARBA" id="ARBA00004651"/>
    </source>
</evidence>
<evidence type="ECO:0000256" key="7">
    <source>
        <dbReference type="ARBA" id="ARBA00023180"/>
    </source>
</evidence>
<feature type="transmembrane region" description="Helical" evidence="8">
    <location>
        <begin position="749"/>
        <end position="770"/>
    </location>
</feature>
<dbReference type="OrthoDB" id="6510177at2759"/>